<dbReference type="GO" id="GO:0004792">
    <property type="term" value="F:thiosulfate-cyanide sulfurtransferase activity"/>
    <property type="evidence" value="ECO:0007669"/>
    <property type="project" value="TreeGrafter"/>
</dbReference>
<evidence type="ECO:0000313" key="3">
    <source>
        <dbReference type="Proteomes" id="UP000610746"/>
    </source>
</evidence>
<proteinExistence type="predicted"/>
<dbReference type="RefSeq" id="WP_317170368.1">
    <property type="nucleotide sequence ID" value="NZ_JABSNO010000014.1"/>
</dbReference>
<dbReference type="InterPro" id="IPR036873">
    <property type="entry name" value="Rhodanese-like_dom_sf"/>
</dbReference>
<accession>A0A8J8GB30</accession>
<dbReference type="AlphaFoldDB" id="A0A8J8GB30"/>
<dbReference type="PROSITE" id="PS50206">
    <property type="entry name" value="RHODANESE_3"/>
    <property type="match status" value="1"/>
</dbReference>
<dbReference type="SUPFAM" id="SSF52821">
    <property type="entry name" value="Rhodanese/Cell cycle control phosphatase"/>
    <property type="match status" value="1"/>
</dbReference>
<feature type="domain" description="Rhodanese" evidence="1">
    <location>
        <begin position="16"/>
        <end position="107"/>
    </location>
</feature>
<organism evidence="2 3">
    <name type="scientific">Frigoriflavimonas asaccharolytica</name>
    <dbReference type="NCBI Taxonomy" id="2735899"/>
    <lineage>
        <taxon>Bacteria</taxon>
        <taxon>Pseudomonadati</taxon>
        <taxon>Bacteroidota</taxon>
        <taxon>Flavobacteriia</taxon>
        <taxon>Flavobacteriales</taxon>
        <taxon>Weeksellaceae</taxon>
        <taxon>Frigoriflavimonas</taxon>
    </lineage>
</organism>
<sequence length="136" mass="15917">MNKNTVAYIYVDDIAKGKNYTFLDSREPKEFNVSHLKNAVNIGYDKFDSKKFVKDFPNKNENIVVYCSIGIRSETIGDKLKKLGYKNVQNLYGGIFEWKNKGNKVVDKDNLETEKIHTFDKNWSKYLKKGEKVYEK</sequence>
<dbReference type="Pfam" id="PF00581">
    <property type="entry name" value="Rhodanese"/>
    <property type="match status" value="1"/>
</dbReference>
<name>A0A8J8GB30_9FLAO</name>
<keyword evidence="3" id="KW-1185">Reference proteome</keyword>
<gene>
    <name evidence="2" type="ORF">HNQ03_002038</name>
</gene>
<dbReference type="NCBIfam" id="NF045521">
    <property type="entry name" value="rhoda_near_glyco"/>
    <property type="match status" value="1"/>
</dbReference>
<comment type="caution">
    <text evidence="2">The sequence shown here is derived from an EMBL/GenBank/DDBJ whole genome shotgun (WGS) entry which is preliminary data.</text>
</comment>
<reference evidence="2" key="1">
    <citation type="submission" date="2020-05" db="EMBL/GenBank/DDBJ databases">
        <title>Genomic Encyclopedia of Type Strains, Phase IV (KMG-V): Genome sequencing to study the core and pangenomes of soil and plant-associated prokaryotes.</title>
        <authorList>
            <person name="Whitman W."/>
        </authorList>
    </citation>
    <scope>NUCLEOTIDE SEQUENCE</scope>
    <source>
        <strain evidence="2">16F</strain>
    </source>
</reference>
<dbReference type="InterPro" id="IPR001763">
    <property type="entry name" value="Rhodanese-like_dom"/>
</dbReference>
<dbReference type="PANTHER" id="PTHR44086:SF10">
    <property type="entry name" value="THIOSULFATE SULFURTRANSFERASE_RHODANESE-LIKE DOMAIN-CONTAINING PROTEIN 3"/>
    <property type="match status" value="1"/>
</dbReference>
<dbReference type="Proteomes" id="UP000610746">
    <property type="component" value="Unassembled WGS sequence"/>
</dbReference>
<dbReference type="CDD" id="cd00158">
    <property type="entry name" value="RHOD"/>
    <property type="match status" value="1"/>
</dbReference>
<evidence type="ECO:0000313" key="2">
    <source>
        <dbReference type="EMBL" id="NRS92954.1"/>
    </source>
</evidence>
<dbReference type="EMBL" id="JABSNO010000014">
    <property type="protein sequence ID" value="NRS92954.1"/>
    <property type="molecule type" value="Genomic_DNA"/>
</dbReference>
<dbReference type="Gene3D" id="3.40.250.10">
    <property type="entry name" value="Rhodanese-like domain"/>
    <property type="match status" value="1"/>
</dbReference>
<dbReference type="PANTHER" id="PTHR44086">
    <property type="entry name" value="THIOSULFATE SULFURTRANSFERASE RDL2, MITOCHONDRIAL-RELATED"/>
    <property type="match status" value="1"/>
</dbReference>
<protein>
    <submittedName>
        <fullName evidence="2">Rhodanese-related sulfurtransferase</fullName>
    </submittedName>
</protein>
<evidence type="ECO:0000259" key="1">
    <source>
        <dbReference type="PROSITE" id="PS50206"/>
    </source>
</evidence>
<dbReference type="SMART" id="SM00450">
    <property type="entry name" value="RHOD"/>
    <property type="match status" value="1"/>
</dbReference>